<proteinExistence type="predicted"/>
<dbReference type="AlphaFoldDB" id="A0A841QHD6"/>
<keyword evidence="5" id="KW-1185">Reference proteome</keyword>
<gene>
    <name evidence="4" type="ORF">HNR55_002038</name>
</gene>
<dbReference type="InterPro" id="IPR055592">
    <property type="entry name" value="DUF7168"/>
</dbReference>
<evidence type="ECO:0008006" key="6">
    <source>
        <dbReference type="Google" id="ProtNLM"/>
    </source>
</evidence>
<dbReference type="Proteomes" id="UP000578000">
    <property type="component" value="Unassembled WGS sequence"/>
</dbReference>
<feature type="region of interest" description="Disordered" evidence="1">
    <location>
        <begin position="185"/>
        <end position="213"/>
    </location>
</feature>
<feature type="domain" description="DUF7168" evidence="3">
    <location>
        <begin position="61"/>
        <end position="183"/>
    </location>
</feature>
<dbReference type="PIRSF" id="PIRSF028111">
    <property type="entry name" value="UCP028111"/>
    <property type="match status" value="1"/>
</dbReference>
<comment type="caution">
    <text evidence="4">The sequence shown here is derived from an EMBL/GenBank/DDBJ whole genome shotgun (WGS) entry which is preliminary data.</text>
</comment>
<dbReference type="Pfam" id="PF23771">
    <property type="entry name" value="DUF7168"/>
    <property type="match status" value="1"/>
</dbReference>
<name>A0A841QHD6_9PROT</name>
<dbReference type="InterPro" id="IPR024498">
    <property type="entry name" value="DUF2786"/>
</dbReference>
<protein>
    <recommendedName>
        <fullName evidence="6">DUF2786 domain-containing protein</fullName>
    </recommendedName>
</protein>
<feature type="domain" description="DUF2786" evidence="2">
    <location>
        <begin position="4"/>
        <end position="40"/>
    </location>
</feature>
<sequence length="230" mass="25708">MDEKIMERLKKLLALSKSPNPHEAALALEKAQRFMAENGLCQDDIDLLDIGETLADSVLSSASAPPEYMGWLLTVITMAMGCKALYARKKVAFVGVSARCEIAAYMYDVLARQLRKQRRDFIRALDKRTLPKNRTAKADAFCEGWVMGVQSRVEAMKISAHEKALIEKFKQKTYTSDEEIKLRQSKKVRGQSDAANKGWKAGREAQLDRGVAGPRAQRGMQGLVIIDELC</sequence>
<dbReference type="EMBL" id="JACHIE010000008">
    <property type="protein sequence ID" value="MBB6457442.1"/>
    <property type="molecule type" value="Genomic_DNA"/>
</dbReference>
<evidence type="ECO:0000313" key="4">
    <source>
        <dbReference type="EMBL" id="MBB6457442.1"/>
    </source>
</evidence>
<evidence type="ECO:0000259" key="2">
    <source>
        <dbReference type="Pfam" id="PF10979"/>
    </source>
</evidence>
<evidence type="ECO:0000259" key="3">
    <source>
        <dbReference type="Pfam" id="PF23771"/>
    </source>
</evidence>
<evidence type="ECO:0000313" key="5">
    <source>
        <dbReference type="Proteomes" id="UP000578000"/>
    </source>
</evidence>
<evidence type="ECO:0000256" key="1">
    <source>
        <dbReference type="SAM" id="MobiDB-lite"/>
    </source>
</evidence>
<accession>A0A841QHD6</accession>
<dbReference type="RefSeq" id="WP_166114887.1">
    <property type="nucleotide sequence ID" value="NZ_BAABDB010000036.1"/>
</dbReference>
<dbReference type="Pfam" id="PF10979">
    <property type="entry name" value="DUF2786"/>
    <property type="match status" value="1"/>
</dbReference>
<reference evidence="4 5" key="1">
    <citation type="submission" date="2020-08" db="EMBL/GenBank/DDBJ databases">
        <title>Genomic Encyclopedia of Type Strains, Phase IV (KMG-IV): sequencing the most valuable type-strain genomes for metagenomic binning, comparative biology and taxonomic classification.</title>
        <authorList>
            <person name="Goeker M."/>
        </authorList>
    </citation>
    <scope>NUCLEOTIDE SEQUENCE [LARGE SCALE GENOMIC DNA]</scope>
    <source>
        <strain evidence="4 5">DSM 4491</strain>
    </source>
</reference>
<dbReference type="InterPro" id="IPR016868">
    <property type="entry name" value="Phage_B3_Orf5"/>
</dbReference>
<organism evidence="4 5">
    <name type="scientific">Acetobacter lovaniensis</name>
    <dbReference type="NCBI Taxonomy" id="104100"/>
    <lineage>
        <taxon>Bacteria</taxon>
        <taxon>Pseudomonadati</taxon>
        <taxon>Pseudomonadota</taxon>
        <taxon>Alphaproteobacteria</taxon>
        <taxon>Acetobacterales</taxon>
        <taxon>Acetobacteraceae</taxon>
        <taxon>Acetobacter</taxon>
    </lineage>
</organism>